<sequence>MACLTKRQRQAKHQRASGGQIFNNGLVKDLLEVTLDPDYQPTDSDDHATDSETYSTNFGMAFSFLDDSEVKEESIGGDESGEESADDIVCTGMKRRRNGDFGDALVQFKAEETGDYIEKCA</sequence>
<organism evidence="1 2">
    <name type="scientific">Scleroderma citrinum Foug A</name>
    <dbReference type="NCBI Taxonomy" id="1036808"/>
    <lineage>
        <taxon>Eukaryota</taxon>
        <taxon>Fungi</taxon>
        <taxon>Dikarya</taxon>
        <taxon>Basidiomycota</taxon>
        <taxon>Agaricomycotina</taxon>
        <taxon>Agaricomycetes</taxon>
        <taxon>Agaricomycetidae</taxon>
        <taxon>Boletales</taxon>
        <taxon>Sclerodermatineae</taxon>
        <taxon>Sclerodermataceae</taxon>
        <taxon>Scleroderma</taxon>
    </lineage>
</organism>
<dbReference type="OrthoDB" id="2681493at2759"/>
<proteinExistence type="predicted"/>
<protein>
    <submittedName>
        <fullName evidence="1">Uncharacterized protein</fullName>
    </submittedName>
</protein>
<dbReference type="AlphaFoldDB" id="A0A0C3AIH7"/>
<dbReference type="InParanoid" id="A0A0C3AIH7"/>
<dbReference type="Proteomes" id="UP000053989">
    <property type="component" value="Unassembled WGS sequence"/>
</dbReference>
<name>A0A0C3AIH7_9AGAM</name>
<keyword evidence="2" id="KW-1185">Reference proteome</keyword>
<gene>
    <name evidence="1" type="ORF">SCLCIDRAFT_23390</name>
</gene>
<evidence type="ECO:0000313" key="1">
    <source>
        <dbReference type="EMBL" id="KIM64702.1"/>
    </source>
</evidence>
<evidence type="ECO:0000313" key="2">
    <source>
        <dbReference type="Proteomes" id="UP000053989"/>
    </source>
</evidence>
<reference evidence="1 2" key="1">
    <citation type="submission" date="2014-04" db="EMBL/GenBank/DDBJ databases">
        <authorList>
            <consortium name="DOE Joint Genome Institute"/>
            <person name="Kuo A."/>
            <person name="Kohler A."/>
            <person name="Nagy L.G."/>
            <person name="Floudas D."/>
            <person name="Copeland A."/>
            <person name="Barry K.W."/>
            <person name="Cichocki N."/>
            <person name="Veneault-Fourrey C."/>
            <person name="LaButti K."/>
            <person name="Lindquist E.A."/>
            <person name="Lipzen A."/>
            <person name="Lundell T."/>
            <person name="Morin E."/>
            <person name="Murat C."/>
            <person name="Sun H."/>
            <person name="Tunlid A."/>
            <person name="Henrissat B."/>
            <person name="Grigoriev I.V."/>
            <person name="Hibbett D.S."/>
            <person name="Martin F."/>
            <person name="Nordberg H.P."/>
            <person name="Cantor M.N."/>
            <person name="Hua S.X."/>
        </authorList>
    </citation>
    <scope>NUCLEOTIDE SEQUENCE [LARGE SCALE GENOMIC DNA]</scope>
    <source>
        <strain evidence="1 2">Foug A</strain>
    </source>
</reference>
<dbReference type="EMBL" id="KN822027">
    <property type="protein sequence ID" value="KIM64702.1"/>
    <property type="molecule type" value="Genomic_DNA"/>
</dbReference>
<accession>A0A0C3AIH7</accession>
<reference evidence="2" key="2">
    <citation type="submission" date="2015-01" db="EMBL/GenBank/DDBJ databases">
        <title>Evolutionary Origins and Diversification of the Mycorrhizal Mutualists.</title>
        <authorList>
            <consortium name="DOE Joint Genome Institute"/>
            <consortium name="Mycorrhizal Genomics Consortium"/>
            <person name="Kohler A."/>
            <person name="Kuo A."/>
            <person name="Nagy L.G."/>
            <person name="Floudas D."/>
            <person name="Copeland A."/>
            <person name="Barry K.W."/>
            <person name="Cichocki N."/>
            <person name="Veneault-Fourrey C."/>
            <person name="LaButti K."/>
            <person name="Lindquist E.A."/>
            <person name="Lipzen A."/>
            <person name="Lundell T."/>
            <person name="Morin E."/>
            <person name="Murat C."/>
            <person name="Riley R."/>
            <person name="Ohm R."/>
            <person name="Sun H."/>
            <person name="Tunlid A."/>
            <person name="Henrissat B."/>
            <person name="Grigoriev I.V."/>
            <person name="Hibbett D.S."/>
            <person name="Martin F."/>
        </authorList>
    </citation>
    <scope>NUCLEOTIDE SEQUENCE [LARGE SCALE GENOMIC DNA]</scope>
    <source>
        <strain evidence="2">Foug A</strain>
    </source>
</reference>
<dbReference type="HOGENOM" id="CLU_2039437_0_0_1"/>